<sequence length="731" mass="79385">MLRPNVVSYNAAISACEKGGAWEYSVEVLKEIARQALRPDGTSFNGAISAAARGRQWQVSLELFHAEAGALKPDLVAFGAAVTACEAGGKWDLALSILEHAKAMNIELNDVVFNAAISACEKGGRWPMALMLLEQMNCLTVEASLISFNAAMSACAQGGPWYLTLALFDCALFSNLDPDEFTLSAVVDACARCALTVSSGSKRFLFFAFPSLTSQPLQLSHQCFRRCSTLSGSESSDDAGEASPASVTPLTRYSALSSLSPVSPLTPAEGPASSSDLPLAAALAGKLPAAEVQRLMRDQQGSRLLVQHLSAQSKEALLNAALPRLVRLSCHEHASAVLLELLEGGDERLGVELAKQCQNAVLKLARDKFGCRILQRVLEVSNREVQRQLAIEIEGEVFACSRHMHANFVLQKCVQLLPASGVGFIVQGIEAHAVEAAQHQYSCRVLQRLIEHCTHEKLRTLLDNLLKEVPRLVKDTYGHNVIRAVLSYGEPDDQRVIIRYVRGHILQSARNRQSSLVLEKCLDIATGELEEERRALLAELLWGDGPPLLGILLDRFGNYIAQRVIHLSSGPEEVRLQEQSRSMMRIVKIKVVLIPLWWLMSPASLRRLMTSSVDARHSETAALPNPPPQPASRSTRAEVGPEAATGSWPLSNGSPFVRHRPANMQLNRSQSLQGSTAKVQSLPVQEKHLPNLLEHQVAGNKLEPNQTVSPGLPSQGGVAASSSSGYPNPRR</sequence>
<gene>
    <name evidence="6" type="ORF">CCMP2556_LOCUS30761</name>
</gene>
<evidence type="ECO:0000256" key="4">
    <source>
        <dbReference type="SAM" id="MobiDB-lite"/>
    </source>
</evidence>
<feature type="region of interest" description="Disordered" evidence="4">
    <location>
        <begin position="701"/>
        <end position="731"/>
    </location>
</feature>
<dbReference type="Pfam" id="PF01535">
    <property type="entry name" value="PPR"/>
    <property type="match status" value="1"/>
</dbReference>
<feature type="repeat" description="Pumilio" evidence="2">
    <location>
        <begin position="464"/>
        <end position="499"/>
    </location>
</feature>
<dbReference type="Pfam" id="PF00806">
    <property type="entry name" value="PUF"/>
    <property type="match status" value="5"/>
</dbReference>
<dbReference type="Gene3D" id="1.25.40.10">
    <property type="entry name" value="Tetratricopeptide repeat domain"/>
    <property type="match status" value="2"/>
</dbReference>
<dbReference type="InterPro" id="IPR001313">
    <property type="entry name" value="Pumilio_RNA-bd_rpt"/>
</dbReference>
<evidence type="ECO:0000313" key="6">
    <source>
        <dbReference type="EMBL" id="CAK9062566.1"/>
    </source>
</evidence>
<dbReference type="InterPro" id="IPR016024">
    <property type="entry name" value="ARM-type_fold"/>
</dbReference>
<dbReference type="InterPro" id="IPR033133">
    <property type="entry name" value="PUM-HD"/>
</dbReference>
<feature type="compositionally biased region" description="Low complexity" evidence="4">
    <location>
        <begin position="715"/>
        <end position="725"/>
    </location>
</feature>
<dbReference type="InterPro" id="IPR011989">
    <property type="entry name" value="ARM-like"/>
</dbReference>
<dbReference type="SMART" id="SM00025">
    <property type="entry name" value="Pumilio"/>
    <property type="match status" value="6"/>
</dbReference>
<dbReference type="PANTHER" id="PTHR12537:SF12">
    <property type="entry name" value="MATERNAL PROTEIN PUMILIO"/>
    <property type="match status" value="1"/>
</dbReference>
<dbReference type="Gene3D" id="1.25.10.10">
    <property type="entry name" value="Leucine-rich Repeat Variant"/>
    <property type="match status" value="1"/>
</dbReference>
<dbReference type="PROSITE" id="PS51257">
    <property type="entry name" value="PROKAR_LIPOPROTEIN"/>
    <property type="match status" value="1"/>
</dbReference>
<feature type="domain" description="PUM-HD" evidence="5">
    <location>
        <begin position="260"/>
        <end position="612"/>
    </location>
</feature>
<evidence type="ECO:0000256" key="2">
    <source>
        <dbReference type="PROSITE-ProRule" id="PRU00317"/>
    </source>
</evidence>
<feature type="region of interest" description="Disordered" evidence="4">
    <location>
        <begin position="617"/>
        <end position="659"/>
    </location>
</feature>
<organism evidence="6 7">
    <name type="scientific">Durusdinium trenchii</name>
    <dbReference type="NCBI Taxonomy" id="1381693"/>
    <lineage>
        <taxon>Eukaryota</taxon>
        <taxon>Sar</taxon>
        <taxon>Alveolata</taxon>
        <taxon>Dinophyceae</taxon>
        <taxon>Suessiales</taxon>
        <taxon>Symbiodiniaceae</taxon>
        <taxon>Durusdinium</taxon>
    </lineage>
</organism>
<dbReference type="SUPFAM" id="SSF48371">
    <property type="entry name" value="ARM repeat"/>
    <property type="match status" value="1"/>
</dbReference>
<proteinExistence type="predicted"/>
<accession>A0ABP0NG29</accession>
<dbReference type="Pfam" id="PF13812">
    <property type="entry name" value="PPR_3"/>
    <property type="match status" value="1"/>
</dbReference>
<name>A0ABP0NG29_9DINO</name>
<keyword evidence="1" id="KW-0677">Repeat</keyword>
<evidence type="ECO:0000256" key="1">
    <source>
        <dbReference type="ARBA" id="ARBA00022737"/>
    </source>
</evidence>
<feature type="repeat" description="Pumilio" evidence="2">
    <location>
        <begin position="428"/>
        <end position="463"/>
    </location>
</feature>
<reference evidence="6 7" key="1">
    <citation type="submission" date="2024-02" db="EMBL/GenBank/DDBJ databases">
        <authorList>
            <person name="Chen Y."/>
            <person name="Shah S."/>
            <person name="Dougan E. K."/>
            <person name="Thang M."/>
            <person name="Chan C."/>
        </authorList>
    </citation>
    <scope>NUCLEOTIDE SEQUENCE [LARGE SCALE GENOMIC DNA]</scope>
</reference>
<protein>
    <recommendedName>
        <fullName evidence="5">PUM-HD domain-containing protein</fullName>
    </recommendedName>
</protein>
<feature type="repeat" description="Pumilio" evidence="2">
    <location>
        <begin position="352"/>
        <end position="392"/>
    </location>
</feature>
<dbReference type="InterPro" id="IPR002885">
    <property type="entry name" value="PPR_rpt"/>
</dbReference>
<keyword evidence="7" id="KW-1185">Reference proteome</keyword>
<evidence type="ECO:0000259" key="5">
    <source>
        <dbReference type="PROSITE" id="PS50303"/>
    </source>
</evidence>
<evidence type="ECO:0000256" key="3">
    <source>
        <dbReference type="PROSITE-ProRule" id="PRU00708"/>
    </source>
</evidence>
<dbReference type="PROSITE" id="PS51375">
    <property type="entry name" value="PPR"/>
    <property type="match status" value="1"/>
</dbReference>
<dbReference type="Proteomes" id="UP001642484">
    <property type="component" value="Unassembled WGS sequence"/>
</dbReference>
<dbReference type="InterPro" id="IPR011990">
    <property type="entry name" value="TPR-like_helical_dom_sf"/>
</dbReference>
<comment type="caution">
    <text evidence="6">The sequence shown here is derived from an EMBL/GenBank/DDBJ whole genome shotgun (WGS) entry which is preliminary data.</text>
</comment>
<dbReference type="PROSITE" id="PS50302">
    <property type="entry name" value="PUM"/>
    <property type="match status" value="4"/>
</dbReference>
<dbReference type="PROSITE" id="PS50303">
    <property type="entry name" value="PUM_HD"/>
    <property type="match status" value="1"/>
</dbReference>
<feature type="repeat" description="PPR" evidence="3">
    <location>
        <begin position="5"/>
        <end position="39"/>
    </location>
</feature>
<dbReference type="EMBL" id="CAXAMN010021707">
    <property type="protein sequence ID" value="CAK9062566.1"/>
    <property type="molecule type" value="Genomic_DNA"/>
</dbReference>
<feature type="repeat" description="Pumilio" evidence="2">
    <location>
        <begin position="539"/>
        <end position="578"/>
    </location>
</feature>
<evidence type="ECO:0000313" key="7">
    <source>
        <dbReference type="Proteomes" id="UP001642484"/>
    </source>
</evidence>
<dbReference type="PANTHER" id="PTHR12537">
    <property type="entry name" value="RNA BINDING PROTEIN PUMILIO-RELATED"/>
    <property type="match status" value="1"/>
</dbReference>